<reference evidence="2" key="1">
    <citation type="submission" date="2020-03" db="EMBL/GenBank/DDBJ databases">
        <title>The deep terrestrial virosphere.</title>
        <authorList>
            <person name="Holmfeldt K."/>
            <person name="Nilsson E."/>
            <person name="Simone D."/>
            <person name="Lopez-Fernandez M."/>
            <person name="Wu X."/>
            <person name="de Brujin I."/>
            <person name="Lundin D."/>
            <person name="Andersson A."/>
            <person name="Bertilsson S."/>
            <person name="Dopson M."/>
        </authorList>
    </citation>
    <scope>NUCLEOTIDE SEQUENCE</scope>
    <source>
        <strain evidence="2">MM415A01778</strain>
    </source>
</reference>
<feature type="region of interest" description="Disordered" evidence="1">
    <location>
        <begin position="335"/>
        <end position="354"/>
    </location>
</feature>
<sequence>MKKLKVVAQIPKEESHGHPDREDQRLFYPITPVEAKEEPSEPATWISFAAAEAYDPGKQPVEEELPGLDPLYDLRDLHKDYTPPNSRRKARDGISKTRSRNDEARNRRTILMEKYLDTGEVKYLYRFLFSSYIIDMGSDCITMLVEEGTSRSVKATLQDMEMTLGDYSFDEATEEIMQISRDPIVTLLDNLYRTNPDDIVYYDINSKEIYIDVFKKFRKKGIDMDEAFIGLRTTDFSKLRSSGGSIRFVYARCLGELILINGHHNRSIEDPCTALYDQLDRMQVGDIVGCDMGDEKIAINGNNYSRKVFESMVESDIDGFLTNLELESYMYERETAEGTPGDGHNDGGENTELL</sequence>
<feature type="compositionally biased region" description="Basic and acidic residues" evidence="1">
    <location>
        <begin position="91"/>
        <end position="103"/>
    </location>
</feature>
<protein>
    <submittedName>
        <fullName evidence="2">Uncharacterized protein</fullName>
    </submittedName>
</protein>
<evidence type="ECO:0000256" key="1">
    <source>
        <dbReference type="SAM" id="MobiDB-lite"/>
    </source>
</evidence>
<feature type="region of interest" description="Disordered" evidence="1">
    <location>
        <begin position="1"/>
        <end position="25"/>
    </location>
</feature>
<feature type="region of interest" description="Disordered" evidence="1">
    <location>
        <begin position="77"/>
        <end position="103"/>
    </location>
</feature>
<accession>A0A6M3JZG4</accession>
<feature type="compositionally biased region" description="Basic and acidic residues" evidence="1">
    <location>
        <begin position="11"/>
        <end position="25"/>
    </location>
</feature>
<name>A0A6M3JZG4_9ZZZZ</name>
<dbReference type="EMBL" id="MT142165">
    <property type="protein sequence ID" value="QJA75453.1"/>
    <property type="molecule type" value="Genomic_DNA"/>
</dbReference>
<proteinExistence type="predicted"/>
<dbReference type="AlphaFoldDB" id="A0A6M3JZG4"/>
<evidence type="ECO:0000313" key="2">
    <source>
        <dbReference type="EMBL" id="QJA75453.1"/>
    </source>
</evidence>
<organism evidence="2">
    <name type="scientific">viral metagenome</name>
    <dbReference type="NCBI Taxonomy" id="1070528"/>
    <lineage>
        <taxon>unclassified sequences</taxon>
        <taxon>metagenomes</taxon>
        <taxon>organismal metagenomes</taxon>
    </lineage>
</organism>
<gene>
    <name evidence="2" type="ORF">MM415A01778_0006</name>
</gene>